<evidence type="ECO:0000313" key="8">
    <source>
        <dbReference type="EMBL" id="MFC7338692.1"/>
    </source>
</evidence>
<dbReference type="SFLD" id="SFLDG01386">
    <property type="entry name" value="main_SPASM_domain-containing"/>
    <property type="match status" value="1"/>
</dbReference>
<keyword evidence="2" id="KW-0004">4Fe-4S</keyword>
<keyword evidence="9" id="KW-1185">Reference proteome</keyword>
<dbReference type="InterPro" id="IPR017200">
    <property type="entry name" value="PqqE-like"/>
</dbReference>
<evidence type="ECO:0000256" key="6">
    <source>
        <dbReference type="ARBA" id="ARBA00023014"/>
    </source>
</evidence>
<dbReference type="PROSITE" id="PS51918">
    <property type="entry name" value="RADICAL_SAM"/>
    <property type="match status" value="1"/>
</dbReference>
<evidence type="ECO:0000259" key="7">
    <source>
        <dbReference type="PROSITE" id="PS51918"/>
    </source>
</evidence>
<feature type="domain" description="Radical SAM core" evidence="7">
    <location>
        <begin position="31"/>
        <end position="243"/>
    </location>
</feature>
<dbReference type="RefSeq" id="WP_379714346.1">
    <property type="nucleotide sequence ID" value="NZ_JBHTBS010000009.1"/>
</dbReference>
<dbReference type="InterPro" id="IPR013785">
    <property type="entry name" value="Aldolase_TIM"/>
</dbReference>
<dbReference type="Gene3D" id="3.20.20.70">
    <property type="entry name" value="Aldolase class I"/>
    <property type="match status" value="1"/>
</dbReference>
<protein>
    <submittedName>
        <fullName evidence="8">Radical SAM protein</fullName>
    </submittedName>
</protein>
<evidence type="ECO:0000256" key="1">
    <source>
        <dbReference type="ARBA" id="ARBA00001966"/>
    </source>
</evidence>
<dbReference type="Pfam" id="PF04055">
    <property type="entry name" value="Radical_SAM"/>
    <property type="match status" value="1"/>
</dbReference>
<name>A0ABW2L8I5_9BACT</name>
<dbReference type="InterPro" id="IPR007197">
    <property type="entry name" value="rSAM"/>
</dbReference>
<evidence type="ECO:0000256" key="4">
    <source>
        <dbReference type="ARBA" id="ARBA00022723"/>
    </source>
</evidence>
<dbReference type="SFLD" id="SFLDG01067">
    <property type="entry name" value="SPASM/twitch_domain_containing"/>
    <property type="match status" value="1"/>
</dbReference>
<dbReference type="EMBL" id="JBHTBS010000009">
    <property type="protein sequence ID" value="MFC7338692.1"/>
    <property type="molecule type" value="Genomic_DNA"/>
</dbReference>
<dbReference type="Proteomes" id="UP001596472">
    <property type="component" value="Unassembled WGS sequence"/>
</dbReference>
<gene>
    <name evidence="8" type="ORF">ACFQY0_15965</name>
</gene>
<dbReference type="CDD" id="cd01335">
    <property type="entry name" value="Radical_SAM"/>
    <property type="match status" value="1"/>
</dbReference>
<dbReference type="InterPro" id="IPR058240">
    <property type="entry name" value="rSAM_sf"/>
</dbReference>
<evidence type="ECO:0000313" key="9">
    <source>
        <dbReference type="Proteomes" id="UP001596472"/>
    </source>
</evidence>
<keyword evidence="3" id="KW-0949">S-adenosyl-L-methionine</keyword>
<dbReference type="InterPro" id="IPR050377">
    <property type="entry name" value="Radical_SAM_PqqE_MftC-like"/>
</dbReference>
<reference evidence="9" key="1">
    <citation type="journal article" date="2019" name="Int. J. Syst. Evol. Microbiol.">
        <title>The Global Catalogue of Microorganisms (GCM) 10K type strain sequencing project: providing services to taxonomists for standard genome sequencing and annotation.</title>
        <authorList>
            <consortium name="The Broad Institute Genomics Platform"/>
            <consortium name="The Broad Institute Genome Sequencing Center for Infectious Disease"/>
            <person name="Wu L."/>
            <person name="Ma J."/>
        </authorList>
    </citation>
    <scope>NUCLEOTIDE SEQUENCE [LARGE SCALE GENOMIC DNA]</scope>
    <source>
        <strain evidence="9">CGMCC 4.1467</strain>
    </source>
</reference>
<dbReference type="InterPro" id="IPR006638">
    <property type="entry name" value="Elp3/MiaA/NifB-like_rSAM"/>
</dbReference>
<keyword evidence="5" id="KW-0408">Iron</keyword>
<evidence type="ECO:0000256" key="5">
    <source>
        <dbReference type="ARBA" id="ARBA00023004"/>
    </source>
</evidence>
<comment type="caution">
    <text evidence="8">The sequence shown here is derived from an EMBL/GenBank/DDBJ whole genome shotgun (WGS) entry which is preliminary data.</text>
</comment>
<keyword evidence="4" id="KW-0479">Metal-binding</keyword>
<dbReference type="SFLD" id="SFLDS00029">
    <property type="entry name" value="Radical_SAM"/>
    <property type="match status" value="1"/>
</dbReference>
<keyword evidence="6" id="KW-0411">Iron-sulfur</keyword>
<sequence>MINITRLWTGEAQPADDLRYGQGHGAAPNSRARKPIVVWNITRTCNLRCVHCYSDSMAQQYPGELNWDQMRAVVDDLAAYKIPSLLLSGGEPLIHPRFFDLVDYATEQGLKLTISTNGTLITPEKAARLKAANVAYVGISLDGIGAVHDEFRGKKGAFDAAVKGFRNCEDVGQKTGLRMTLTRHNVANIDRILDFIEEQGIQRTCFYHLVPAGRGSELQVLDPAESRHAIDTIIRRVEHWQASHQNREVLTVTQPADGAYLLHRMDQENHPNLKQARQLLKWNGGGANSSGRAVSNIDTQGNVHPDQFWQDVQLGNVKKTPFSAIWEGGNPLSAPLLDEIRSVGDLTPDQRQSLMHGRCAGCQWFSSCGGGFRTRAAFANGDLWGSDPACYLSDQEIGTEALLC</sequence>
<dbReference type="PANTHER" id="PTHR11228">
    <property type="entry name" value="RADICAL SAM DOMAIN PROTEIN"/>
    <property type="match status" value="1"/>
</dbReference>
<evidence type="ECO:0000256" key="3">
    <source>
        <dbReference type="ARBA" id="ARBA00022691"/>
    </source>
</evidence>
<proteinExistence type="predicted"/>
<evidence type="ECO:0000256" key="2">
    <source>
        <dbReference type="ARBA" id="ARBA00022485"/>
    </source>
</evidence>
<dbReference type="PANTHER" id="PTHR11228:SF7">
    <property type="entry name" value="PQQA PEPTIDE CYCLASE"/>
    <property type="match status" value="1"/>
</dbReference>
<accession>A0ABW2L8I5</accession>
<dbReference type="PIRSF" id="PIRSF037420">
    <property type="entry name" value="PQQ_syn_pqqE"/>
    <property type="match status" value="1"/>
</dbReference>
<dbReference type="SMART" id="SM00729">
    <property type="entry name" value="Elp3"/>
    <property type="match status" value="1"/>
</dbReference>
<comment type="cofactor">
    <cofactor evidence="1">
        <name>[4Fe-4S] cluster</name>
        <dbReference type="ChEBI" id="CHEBI:49883"/>
    </cofactor>
</comment>
<organism evidence="8 9">
    <name type="scientific">Haloferula chungangensis</name>
    <dbReference type="NCBI Taxonomy" id="1048331"/>
    <lineage>
        <taxon>Bacteria</taxon>
        <taxon>Pseudomonadati</taxon>
        <taxon>Verrucomicrobiota</taxon>
        <taxon>Verrucomicrobiia</taxon>
        <taxon>Verrucomicrobiales</taxon>
        <taxon>Verrucomicrobiaceae</taxon>
        <taxon>Haloferula</taxon>
    </lineage>
</organism>
<dbReference type="SUPFAM" id="SSF102114">
    <property type="entry name" value="Radical SAM enzymes"/>
    <property type="match status" value="1"/>
</dbReference>